<organism evidence="5 6">
    <name type="scientific">Virgibacillus sediminis</name>
    <dbReference type="NCBI Taxonomy" id="202260"/>
    <lineage>
        <taxon>Bacteria</taxon>
        <taxon>Bacillati</taxon>
        <taxon>Bacillota</taxon>
        <taxon>Bacilli</taxon>
        <taxon>Bacillales</taxon>
        <taxon>Bacillaceae</taxon>
        <taxon>Virgibacillus</taxon>
    </lineage>
</organism>
<dbReference type="EC" id="2.7.1.24" evidence="3 4"/>
<keyword evidence="1 3" id="KW-0547">Nucleotide-binding</keyword>
<keyword evidence="3 5" id="KW-0418">Kinase</keyword>
<dbReference type="EMBL" id="JBHRRZ010000015">
    <property type="protein sequence ID" value="MFC2948624.1"/>
    <property type="molecule type" value="Genomic_DNA"/>
</dbReference>
<protein>
    <recommendedName>
        <fullName evidence="3 4">Dephospho-CoA kinase</fullName>
        <ecNumber evidence="3 4">2.7.1.24</ecNumber>
    </recommendedName>
    <alternativeName>
        <fullName evidence="3">Dephosphocoenzyme A kinase</fullName>
    </alternativeName>
</protein>
<sequence>MTLTIGLTGSIATGKSTVSKMLKELDIPVIDADIIAREVVEPGEPAYNKIKEAFGSEVFQEDHSLDRQKLGALVFTDDNKRKKLNAIVHPAVRERMLEQKRSYLESGAPCIVLDIPLLFESNLSHMADAIVVVYADEEVQKQRLKERNGFTEEEASQRIAAQMPVKEKADRADYVINNNGSKADTCRQVKRLLEQLNIT</sequence>
<proteinExistence type="inferred from homology"/>
<dbReference type="CDD" id="cd02022">
    <property type="entry name" value="DPCK"/>
    <property type="match status" value="1"/>
</dbReference>
<dbReference type="RefSeq" id="WP_390305810.1">
    <property type="nucleotide sequence ID" value="NZ_JBHRRZ010000015.1"/>
</dbReference>
<keyword evidence="3" id="KW-0173">Coenzyme A biosynthesis</keyword>
<name>A0ABV7A6B2_9BACI</name>
<dbReference type="SUPFAM" id="SSF52540">
    <property type="entry name" value="P-loop containing nucleoside triphosphate hydrolases"/>
    <property type="match status" value="1"/>
</dbReference>
<dbReference type="PROSITE" id="PS51219">
    <property type="entry name" value="DPCK"/>
    <property type="match status" value="1"/>
</dbReference>
<dbReference type="NCBIfam" id="TIGR00152">
    <property type="entry name" value="dephospho-CoA kinase"/>
    <property type="match status" value="1"/>
</dbReference>
<accession>A0ABV7A6B2</accession>
<feature type="binding site" evidence="3">
    <location>
        <begin position="12"/>
        <end position="17"/>
    </location>
    <ligand>
        <name>ATP</name>
        <dbReference type="ChEBI" id="CHEBI:30616"/>
    </ligand>
</feature>
<dbReference type="PANTHER" id="PTHR10695">
    <property type="entry name" value="DEPHOSPHO-COA KINASE-RELATED"/>
    <property type="match status" value="1"/>
</dbReference>
<keyword evidence="2 3" id="KW-0067">ATP-binding</keyword>
<comment type="similarity">
    <text evidence="3">Belongs to the CoaE family.</text>
</comment>
<keyword evidence="3 5" id="KW-0808">Transferase</keyword>
<dbReference type="InterPro" id="IPR027417">
    <property type="entry name" value="P-loop_NTPase"/>
</dbReference>
<dbReference type="HAMAP" id="MF_00376">
    <property type="entry name" value="Dephospho_CoA_kinase"/>
    <property type="match status" value="1"/>
</dbReference>
<dbReference type="Proteomes" id="UP001595387">
    <property type="component" value="Unassembled WGS sequence"/>
</dbReference>
<comment type="catalytic activity">
    <reaction evidence="3">
        <text>3'-dephospho-CoA + ATP = ADP + CoA + H(+)</text>
        <dbReference type="Rhea" id="RHEA:18245"/>
        <dbReference type="ChEBI" id="CHEBI:15378"/>
        <dbReference type="ChEBI" id="CHEBI:30616"/>
        <dbReference type="ChEBI" id="CHEBI:57287"/>
        <dbReference type="ChEBI" id="CHEBI:57328"/>
        <dbReference type="ChEBI" id="CHEBI:456216"/>
        <dbReference type="EC" id="2.7.1.24"/>
    </reaction>
</comment>
<comment type="function">
    <text evidence="3">Catalyzes the phosphorylation of the 3'-hydroxyl group of dephosphocoenzyme A to form coenzyme A.</text>
</comment>
<dbReference type="Gene3D" id="3.40.50.300">
    <property type="entry name" value="P-loop containing nucleotide triphosphate hydrolases"/>
    <property type="match status" value="1"/>
</dbReference>
<evidence type="ECO:0000313" key="5">
    <source>
        <dbReference type="EMBL" id="MFC2948624.1"/>
    </source>
</evidence>
<evidence type="ECO:0000256" key="1">
    <source>
        <dbReference type="ARBA" id="ARBA00022741"/>
    </source>
</evidence>
<comment type="subcellular location">
    <subcellularLocation>
        <location evidence="3">Cytoplasm</location>
    </subcellularLocation>
</comment>
<reference evidence="6" key="1">
    <citation type="journal article" date="2019" name="Int. J. Syst. Evol. Microbiol.">
        <title>The Global Catalogue of Microorganisms (GCM) 10K type strain sequencing project: providing services to taxonomists for standard genome sequencing and annotation.</title>
        <authorList>
            <consortium name="The Broad Institute Genomics Platform"/>
            <consortium name="The Broad Institute Genome Sequencing Center for Infectious Disease"/>
            <person name="Wu L."/>
            <person name="Ma J."/>
        </authorList>
    </citation>
    <scope>NUCLEOTIDE SEQUENCE [LARGE SCALE GENOMIC DNA]</scope>
    <source>
        <strain evidence="6">KCTC 13193</strain>
    </source>
</reference>
<evidence type="ECO:0000313" key="6">
    <source>
        <dbReference type="Proteomes" id="UP001595387"/>
    </source>
</evidence>
<keyword evidence="3" id="KW-0963">Cytoplasm</keyword>
<evidence type="ECO:0000256" key="4">
    <source>
        <dbReference type="NCBIfam" id="TIGR00152"/>
    </source>
</evidence>
<gene>
    <name evidence="3 5" type="primary">coaE</name>
    <name evidence="5" type="ORF">ACFODW_09760</name>
</gene>
<dbReference type="InterPro" id="IPR001977">
    <property type="entry name" value="Depp_CoAkinase"/>
</dbReference>
<comment type="pathway">
    <text evidence="3">Cofactor biosynthesis; coenzyme A biosynthesis; CoA from (R)-pantothenate: step 5/5.</text>
</comment>
<dbReference type="GO" id="GO:0004140">
    <property type="term" value="F:dephospho-CoA kinase activity"/>
    <property type="evidence" value="ECO:0007669"/>
    <property type="project" value="UniProtKB-EC"/>
</dbReference>
<evidence type="ECO:0000256" key="3">
    <source>
        <dbReference type="HAMAP-Rule" id="MF_00376"/>
    </source>
</evidence>
<dbReference type="PANTHER" id="PTHR10695:SF46">
    <property type="entry name" value="BIFUNCTIONAL COENZYME A SYNTHASE-RELATED"/>
    <property type="match status" value="1"/>
</dbReference>
<keyword evidence="6" id="KW-1185">Reference proteome</keyword>
<comment type="caution">
    <text evidence="5">The sequence shown here is derived from an EMBL/GenBank/DDBJ whole genome shotgun (WGS) entry which is preliminary data.</text>
</comment>
<evidence type="ECO:0000256" key="2">
    <source>
        <dbReference type="ARBA" id="ARBA00022840"/>
    </source>
</evidence>
<dbReference type="Pfam" id="PF01121">
    <property type="entry name" value="CoaE"/>
    <property type="match status" value="1"/>
</dbReference>